<gene>
    <name evidence="2" type="ORF">CGZ36_22400</name>
    <name evidence="3" type="ORF">CIY58_22440</name>
</gene>
<feature type="transmembrane region" description="Helical" evidence="1">
    <location>
        <begin position="47"/>
        <end position="68"/>
    </location>
</feature>
<comment type="caution">
    <text evidence="3">The sequence shown here is derived from an EMBL/GenBank/DDBJ whole genome shotgun (WGS) entry which is preliminary data.</text>
</comment>
<keyword evidence="1" id="KW-1133">Transmembrane helix</keyword>
<evidence type="ECO:0000313" key="2">
    <source>
        <dbReference type="EMBL" id="EBS9793012.1"/>
    </source>
</evidence>
<dbReference type="EMBL" id="AAGXGD010000018">
    <property type="protein sequence ID" value="EBS9793012.1"/>
    <property type="molecule type" value="Genomic_DNA"/>
</dbReference>
<proteinExistence type="predicted"/>
<feature type="transmembrane region" description="Helical" evidence="1">
    <location>
        <begin position="20"/>
        <end position="41"/>
    </location>
</feature>
<evidence type="ECO:0000313" key="3">
    <source>
        <dbReference type="EMBL" id="EBT2118543.1"/>
    </source>
</evidence>
<accession>A0A5V1MPM0</accession>
<sequence length="121" mass="14055">MDEQDLSFDSYNAMGRTASYAGVPQFVLLGIVGLGIVITVLSCTLFGWFGLIALIIPVTMFVVVRIICETDSRFLTRLRFMLRRYMRNMVYGRALLITPCNPRWNNFYGRRITQERFITRK</sequence>
<keyword evidence="1" id="KW-0812">Transmembrane</keyword>
<dbReference type="AlphaFoldDB" id="A0A5V1MPM0"/>
<name>A0A5V1MPM0_SALER</name>
<organism evidence="3">
    <name type="scientific">Salmonella enterica</name>
    <name type="common">Salmonella choleraesuis</name>
    <dbReference type="NCBI Taxonomy" id="28901"/>
    <lineage>
        <taxon>Bacteria</taxon>
        <taxon>Pseudomonadati</taxon>
        <taxon>Pseudomonadota</taxon>
        <taxon>Gammaproteobacteria</taxon>
        <taxon>Enterobacterales</taxon>
        <taxon>Enterobacteriaceae</taxon>
        <taxon>Salmonella</taxon>
    </lineage>
</organism>
<keyword evidence="1" id="KW-0472">Membrane</keyword>
<evidence type="ECO:0000256" key="1">
    <source>
        <dbReference type="SAM" id="Phobius"/>
    </source>
</evidence>
<dbReference type="EMBL" id="AAGXZS010000020">
    <property type="protein sequence ID" value="EBT2118543.1"/>
    <property type="molecule type" value="Genomic_DNA"/>
</dbReference>
<protein>
    <recommendedName>
        <fullName evidence="4">Conjugal transfer protein TraD</fullName>
    </recommendedName>
</protein>
<reference evidence="3" key="1">
    <citation type="submission" date="2018-07" db="EMBL/GenBank/DDBJ databases">
        <authorList>
            <consortium name="PulseNet: The National Subtyping Network for Foodborne Disease Surveillance"/>
            <person name="Tarr C.L."/>
            <person name="Trees E."/>
            <person name="Katz L.S."/>
            <person name="Carleton-Romer H.A."/>
            <person name="Stroika S."/>
            <person name="Kucerova Z."/>
            <person name="Roache K.F."/>
            <person name="Sabol A.L."/>
            <person name="Besser J."/>
            <person name="Gerner-Smidt P."/>
        </authorList>
    </citation>
    <scope>NUCLEOTIDE SEQUENCE</scope>
    <source>
        <strain evidence="2">PNUSAS015982</strain>
        <strain evidence="3">PNUSAS020231</strain>
    </source>
</reference>
<evidence type="ECO:0008006" key="4">
    <source>
        <dbReference type="Google" id="ProtNLM"/>
    </source>
</evidence>